<dbReference type="CDD" id="cd07989">
    <property type="entry name" value="LPLAT_AGPAT-like"/>
    <property type="match status" value="1"/>
</dbReference>
<keyword evidence="2" id="KW-0444">Lipid biosynthesis</keyword>
<reference evidence="7 8" key="1">
    <citation type="submission" date="2014-07" db="EMBL/GenBank/DDBJ databases">
        <title>Genome Sequence of Rhodococcus opacus Strain R7, a Biodegrader of Mono- and Polycyclic Aromatic Hydrocarbons.</title>
        <authorList>
            <person name="Di Gennaro P."/>
            <person name="Zampolli J."/>
            <person name="Presti I."/>
            <person name="Cappelletti M."/>
            <person name="D'Ursi P."/>
            <person name="Orro A."/>
            <person name="Mezzelani A."/>
            <person name="Milanesi L."/>
        </authorList>
    </citation>
    <scope>NUCLEOTIDE SEQUENCE [LARGE SCALE GENOMIC DNA]</scope>
    <source>
        <strain evidence="7 8">R7</strain>
    </source>
</reference>
<evidence type="ECO:0000256" key="1">
    <source>
        <dbReference type="ARBA" id="ARBA00005189"/>
    </source>
</evidence>
<dbReference type="Proteomes" id="UP000028488">
    <property type="component" value="Chromosome"/>
</dbReference>
<dbReference type="GO" id="GO:0003841">
    <property type="term" value="F:1-acylglycerol-3-phosphate O-acyltransferase activity"/>
    <property type="evidence" value="ECO:0007669"/>
    <property type="project" value="TreeGrafter"/>
</dbReference>
<evidence type="ECO:0000256" key="5">
    <source>
        <dbReference type="ARBA" id="ARBA00023315"/>
    </source>
</evidence>
<keyword evidence="3 7" id="KW-0808">Transferase</keyword>
<dbReference type="SMART" id="SM00563">
    <property type="entry name" value="PlsC"/>
    <property type="match status" value="1"/>
</dbReference>
<evidence type="ECO:0000256" key="4">
    <source>
        <dbReference type="ARBA" id="ARBA00023098"/>
    </source>
</evidence>
<protein>
    <submittedName>
        <fullName evidence="7">Acyl-phosphate glycerol 3-phosphate acyltransferase</fullName>
    </submittedName>
</protein>
<dbReference type="SUPFAM" id="SSF69593">
    <property type="entry name" value="Glycerol-3-phosphate (1)-acyltransferase"/>
    <property type="match status" value="1"/>
</dbReference>
<evidence type="ECO:0000256" key="3">
    <source>
        <dbReference type="ARBA" id="ARBA00022679"/>
    </source>
</evidence>
<dbReference type="Pfam" id="PF01553">
    <property type="entry name" value="Acyltransferase"/>
    <property type="match status" value="1"/>
</dbReference>
<dbReference type="InterPro" id="IPR002123">
    <property type="entry name" value="Plipid/glycerol_acylTrfase"/>
</dbReference>
<dbReference type="RefSeq" id="WP_128638976.1">
    <property type="nucleotide sequence ID" value="NZ_CP008947.1"/>
</dbReference>
<dbReference type="PANTHER" id="PTHR10434">
    <property type="entry name" value="1-ACYL-SN-GLYCEROL-3-PHOSPHATE ACYLTRANSFERASE"/>
    <property type="match status" value="1"/>
</dbReference>
<keyword evidence="4" id="KW-0443">Lipid metabolism</keyword>
<dbReference type="AlphaFoldDB" id="A0A076EH83"/>
<organism evidence="7 8">
    <name type="scientific">Rhodococcus opacus</name>
    <name type="common">Nocardia opaca</name>
    <dbReference type="NCBI Taxonomy" id="37919"/>
    <lineage>
        <taxon>Bacteria</taxon>
        <taxon>Bacillati</taxon>
        <taxon>Actinomycetota</taxon>
        <taxon>Actinomycetes</taxon>
        <taxon>Mycobacteriales</taxon>
        <taxon>Nocardiaceae</taxon>
        <taxon>Rhodococcus</taxon>
    </lineage>
</organism>
<dbReference type="EMBL" id="CP008947">
    <property type="protein sequence ID" value="AII04572.1"/>
    <property type="molecule type" value="Genomic_DNA"/>
</dbReference>
<evidence type="ECO:0000259" key="6">
    <source>
        <dbReference type="SMART" id="SM00563"/>
    </source>
</evidence>
<dbReference type="eggNOG" id="COG0204">
    <property type="taxonomic scope" value="Bacteria"/>
</dbReference>
<sequence>MSTAVSESTGVTVHSWMPSSPCGAGCLPAEANGVSIPTVVVRWCLVVSALATAPLLTAGWLLPRSWRTGLQRRYAAILLRCVGIRLVVVDHRGKRRHTGGILVVAGHVSWTDVLVLSALAPANFVARGDLLDWPVLGSLARRMRVVPIERQSLRALPATVATTAGRLRAGERVVAFPEGTTWCGRAYGGFRPALFQAAIDAECPVQPISLRYTGRGGELTTGPCFVGEETIGQSIRRIIRQKGVIAEVRLAPIEYPGECRRDLAARCERAARGAERIDLAAHDIVDPLQGAVGVAAAGIEAAERLVA</sequence>
<evidence type="ECO:0000313" key="7">
    <source>
        <dbReference type="EMBL" id="AII04572.1"/>
    </source>
</evidence>
<dbReference type="GO" id="GO:0006654">
    <property type="term" value="P:phosphatidic acid biosynthetic process"/>
    <property type="evidence" value="ECO:0007669"/>
    <property type="project" value="TreeGrafter"/>
</dbReference>
<feature type="domain" description="Phospholipid/glycerol acyltransferase" evidence="6">
    <location>
        <begin position="101"/>
        <end position="213"/>
    </location>
</feature>
<accession>A0A076EH83</accession>
<name>A0A076EH83_RHOOP</name>
<keyword evidence="5 7" id="KW-0012">Acyltransferase</keyword>
<proteinExistence type="predicted"/>
<evidence type="ECO:0000256" key="2">
    <source>
        <dbReference type="ARBA" id="ARBA00022516"/>
    </source>
</evidence>
<gene>
    <name evidence="7" type="ORF">EP51_08185</name>
</gene>
<comment type="pathway">
    <text evidence="1">Lipid metabolism.</text>
</comment>
<dbReference type="PANTHER" id="PTHR10434:SF64">
    <property type="entry name" value="1-ACYL-SN-GLYCEROL-3-PHOSPHATE ACYLTRANSFERASE-RELATED"/>
    <property type="match status" value="1"/>
</dbReference>
<evidence type="ECO:0000313" key="8">
    <source>
        <dbReference type="Proteomes" id="UP000028488"/>
    </source>
</evidence>